<proteinExistence type="predicted"/>
<evidence type="ECO:0000313" key="2">
    <source>
        <dbReference type="EMBL" id="WDF82926.1"/>
    </source>
</evidence>
<sequence length="577" mass="66036">MSHYEYLQLSYANDLNRVQVPKYQRGLVWTKEKKNNLIETLHKGFPFGVLLVAENDDSHRTLQLLDGQQRLATIKDYQQNKVGYWMELNVESSNELLDKINSIIRNDSDTVTEQQLEKLLNPDYELADWTDDLDNISKTTRKELRDLITETRKQINDYINLDTLMIPVIKFQGATADLPEVFENLNKGGTPLSKYEVFNAAWINDRLTLPVGSENADEILKNVKDYYIGMGQDGKFEVSDFSEDELSDSREISVAEFARALGRFVLTRIPALMNDTDKNRNEVGFGLLGIISGVDNKKIAEVHTKFDQIQKGLEGTLESVSRISNQLNETFDKILKQQISHSKKAKAKKQVYSNALTSTFKLLSYFASLWSLDEEDTQQTLRNLPGYYVSDYVAGLWNAHGDQRLSDYYPDIRNKNYMNPVNQEKFRTAFVRWADENTGIRKTFSRDLQALITIHSNLTYLALDIPHGEDYEYEHIIPKKRVLDSDPTPAKVHLSSLGNGMLLPKSDNNHKKDNTLYEADDSGKYDQLIRLSSYPSKESFETSFNALKEQDFDTVNVQIENRANNVISAIISGLLTN</sequence>
<dbReference type="EMBL" id="CP117884">
    <property type="protein sequence ID" value="WDF82926.1"/>
    <property type="molecule type" value="Genomic_DNA"/>
</dbReference>
<feature type="domain" description="GmrSD restriction endonucleases N-terminal" evidence="1">
    <location>
        <begin position="16"/>
        <end position="201"/>
    </location>
</feature>
<dbReference type="InterPro" id="IPR004919">
    <property type="entry name" value="GmrSD_N"/>
</dbReference>
<dbReference type="RefSeq" id="WP_274260707.1">
    <property type="nucleotide sequence ID" value="NZ_CP117884.1"/>
</dbReference>
<evidence type="ECO:0000259" key="1">
    <source>
        <dbReference type="Pfam" id="PF03235"/>
    </source>
</evidence>
<dbReference type="Proteomes" id="UP001220377">
    <property type="component" value="Chromosome"/>
</dbReference>
<accession>A0ABY7WV97</accession>
<name>A0ABY7WV97_9LACO</name>
<dbReference type="Pfam" id="PF03235">
    <property type="entry name" value="GmrSD_N"/>
    <property type="match status" value="1"/>
</dbReference>
<protein>
    <submittedName>
        <fullName evidence="2">DUF262 domain-containing protein</fullName>
    </submittedName>
</protein>
<evidence type="ECO:0000313" key="3">
    <source>
        <dbReference type="Proteomes" id="UP001220377"/>
    </source>
</evidence>
<reference evidence="2 3" key="1">
    <citation type="submission" date="2023-02" db="EMBL/GenBank/DDBJ databases">
        <title>Genome sequence of Lacticaseibacillus sp. KACC 23028.</title>
        <authorList>
            <person name="Kim S."/>
            <person name="Heo J."/>
            <person name="Kwon S.-W."/>
        </authorList>
    </citation>
    <scope>NUCLEOTIDE SEQUENCE [LARGE SCALE GENOMIC DNA]</scope>
    <source>
        <strain evidence="2 3">KACC 23028</strain>
    </source>
</reference>
<gene>
    <name evidence="2" type="ORF">PQ472_01400</name>
</gene>
<dbReference type="PANTHER" id="PTHR39639:SF1">
    <property type="entry name" value="DUF262 DOMAIN-CONTAINING PROTEIN"/>
    <property type="match status" value="1"/>
</dbReference>
<keyword evidence="3" id="KW-1185">Reference proteome</keyword>
<dbReference type="PANTHER" id="PTHR39639">
    <property type="entry name" value="CHROMOSOME 16, WHOLE GENOME SHOTGUN SEQUENCE"/>
    <property type="match status" value="1"/>
</dbReference>
<organism evidence="2 3">
    <name type="scientific">Lacticaseibacillus pabuli</name>
    <dbReference type="NCBI Taxonomy" id="3025672"/>
    <lineage>
        <taxon>Bacteria</taxon>
        <taxon>Bacillati</taxon>
        <taxon>Bacillota</taxon>
        <taxon>Bacilli</taxon>
        <taxon>Lactobacillales</taxon>
        <taxon>Lactobacillaceae</taxon>
        <taxon>Lacticaseibacillus</taxon>
    </lineage>
</organism>